<dbReference type="SUPFAM" id="SSF57829">
    <property type="entry name" value="Zn-binding ribosomal proteins"/>
    <property type="match status" value="1"/>
</dbReference>
<dbReference type="GO" id="GO:0003735">
    <property type="term" value="F:structural constituent of ribosome"/>
    <property type="evidence" value="ECO:0007669"/>
    <property type="project" value="InterPro"/>
</dbReference>
<accession>A0A6V7QX63</accession>
<evidence type="ECO:0000256" key="4">
    <source>
        <dbReference type="ARBA" id="ARBA00023274"/>
    </source>
</evidence>
<evidence type="ECO:0000256" key="5">
    <source>
        <dbReference type="SAM" id="MobiDB-lite"/>
    </source>
</evidence>
<evidence type="ECO:0000313" key="7">
    <source>
        <dbReference type="EMBL" id="CAD1847739.1"/>
    </source>
</evidence>
<dbReference type="EMBL" id="CAJEUB010000059">
    <property type="protein sequence ID" value="CAD1847739.1"/>
    <property type="molecule type" value="Genomic_DNA"/>
</dbReference>
<keyword evidence="3" id="KW-0689">Ribosomal protein</keyword>
<dbReference type="Pfam" id="PF01020">
    <property type="entry name" value="Ribosomal_L40e"/>
    <property type="match status" value="1"/>
</dbReference>
<dbReference type="InterPro" id="IPR011332">
    <property type="entry name" value="Ribosomal_zn-bd"/>
</dbReference>
<dbReference type="Gene3D" id="4.10.1060.50">
    <property type="match status" value="1"/>
</dbReference>
<evidence type="ECO:0000256" key="2">
    <source>
        <dbReference type="ARBA" id="ARBA00022490"/>
    </source>
</evidence>
<dbReference type="InterPro" id="IPR038587">
    <property type="entry name" value="Ribosomal_eL40_sf"/>
</dbReference>
<feature type="compositionally biased region" description="Basic and acidic residues" evidence="5">
    <location>
        <begin position="82"/>
        <end position="101"/>
    </location>
</feature>
<sequence length="165" mass="18238">MSYAFLVKGSIGSVFWFLSSLVVWLKSIPRGGCGGGEDADLRENPNGEDHHPRGGEQRHHRQCQGQNPRQGRDPSGSAATDLRGEAARGWEDPRRLQHPEGVDAASGAEASGGIIEPSLMALARKYNQDKMICRKCYARLHPRAVNCRKKKCGHSNQLRPKKKIK</sequence>
<name>A0A6V7QX63_ANACO</name>
<feature type="region of interest" description="Disordered" evidence="5">
    <location>
        <begin position="36"/>
        <end position="109"/>
    </location>
</feature>
<evidence type="ECO:0000259" key="6">
    <source>
        <dbReference type="SMART" id="SM01377"/>
    </source>
</evidence>
<feature type="compositionally biased region" description="Basic and acidic residues" evidence="5">
    <location>
        <begin position="39"/>
        <end position="57"/>
    </location>
</feature>
<feature type="domain" description="Large ribosomal subunit protein eL40" evidence="6">
    <location>
        <begin position="114"/>
        <end position="165"/>
    </location>
</feature>
<dbReference type="AlphaFoldDB" id="A0A6V7QX63"/>
<proteinExistence type="predicted"/>
<evidence type="ECO:0000256" key="1">
    <source>
        <dbReference type="ARBA" id="ARBA00004496"/>
    </source>
</evidence>
<gene>
    <name evidence="7" type="ORF">CB5_LOCUS30950</name>
</gene>
<dbReference type="GO" id="GO:0005737">
    <property type="term" value="C:cytoplasm"/>
    <property type="evidence" value="ECO:0007669"/>
    <property type="project" value="UniProtKB-SubCell"/>
</dbReference>
<dbReference type="GO" id="GO:0005840">
    <property type="term" value="C:ribosome"/>
    <property type="evidence" value="ECO:0007669"/>
    <property type="project" value="UniProtKB-KW"/>
</dbReference>
<dbReference type="SMART" id="SM01377">
    <property type="entry name" value="Ribosomal_L40e"/>
    <property type="match status" value="1"/>
</dbReference>
<dbReference type="GO" id="GO:1990904">
    <property type="term" value="C:ribonucleoprotein complex"/>
    <property type="evidence" value="ECO:0007669"/>
    <property type="project" value="UniProtKB-KW"/>
</dbReference>
<keyword evidence="4" id="KW-0687">Ribonucleoprotein</keyword>
<protein>
    <recommendedName>
        <fullName evidence="6">Large ribosomal subunit protein eL40 domain-containing protein</fullName>
    </recommendedName>
</protein>
<reference evidence="7" key="1">
    <citation type="submission" date="2020-07" db="EMBL/GenBank/DDBJ databases">
        <authorList>
            <person name="Lin J."/>
        </authorList>
    </citation>
    <scope>NUCLEOTIDE SEQUENCE</scope>
</reference>
<comment type="subcellular location">
    <subcellularLocation>
        <location evidence="1">Cytoplasm</location>
    </subcellularLocation>
</comment>
<keyword evidence="2" id="KW-0963">Cytoplasm</keyword>
<dbReference type="FunFam" id="4.10.1060.50:FF:000001">
    <property type="entry name" value="ubiquitin-60S ribosomal protein L40"/>
    <property type="match status" value="1"/>
</dbReference>
<dbReference type="InterPro" id="IPR001975">
    <property type="entry name" value="Ribosomal_eL40_dom"/>
</dbReference>
<organism evidence="7">
    <name type="scientific">Ananas comosus var. bracteatus</name>
    <name type="common">red pineapple</name>
    <dbReference type="NCBI Taxonomy" id="296719"/>
    <lineage>
        <taxon>Eukaryota</taxon>
        <taxon>Viridiplantae</taxon>
        <taxon>Streptophyta</taxon>
        <taxon>Embryophyta</taxon>
        <taxon>Tracheophyta</taxon>
        <taxon>Spermatophyta</taxon>
        <taxon>Magnoliopsida</taxon>
        <taxon>Liliopsida</taxon>
        <taxon>Poales</taxon>
        <taxon>Bromeliaceae</taxon>
        <taxon>Bromelioideae</taxon>
        <taxon>Ananas</taxon>
    </lineage>
</organism>
<dbReference type="GO" id="GO:0006412">
    <property type="term" value="P:translation"/>
    <property type="evidence" value="ECO:0007669"/>
    <property type="project" value="InterPro"/>
</dbReference>
<evidence type="ECO:0000256" key="3">
    <source>
        <dbReference type="ARBA" id="ARBA00022980"/>
    </source>
</evidence>